<reference evidence="2" key="2">
    <citation type="submission" date="2020-11" db="EMBL/GenBank/DDBJ databases">
        <authorList>
            <person name="McCartney M.A."/>
            <person name="Auch B."/>
            <person name="Kono T."/>
            <person name="Mallez S."/>
            <person name="Becker A."/>
            <person name="Gohl D.M."/>
            <person name="Silverstein K.A.T."/>
            <person name="Koren S."/>
            <person name="Bechman K.B."/>
            <person name="Herman A."/>
            <person name="Abrahante J.E."/>
            <person name="Garbe J."/>
        </authorList>
    </citation>
    <scope>NUCLEOTIDE SEQUENCE</scope>
    <source>
        <strain evidence="2">Duluth1</strain>
        <tissue evidence="2">Whole animal</tissue>
    </source>
</reference>
<organism evidence="2 3">
    <name type="scientific">Dreissena polymorpha</name>
    <name type="common">Zebra mussel</name>
    <name type="synonym">Mytilus polymorpha</name>
    <dbReference type="NCBI Taxonomy" id="45954"/>
    <lineage>
        <taxon>Eukaryota</taxon>
        <taxon>Metazoa</taxon>
        <taxon>Spiralia</taxon>
        <taxon>Lophotrochozoa</taxon>
        <taxon>Mollusca</taxon>
        <taxon>Bivalvia</taxon>
        <taxon>Autobranchia</taxon>
        <taxon>Heteroconchia</taxon>
        <taxon>Euheterodonta</taxon>
        <taxon>Imparidentia</taxon>
        <taxon>Neoheterodontei</taxon>
        <taxon>Myida</taxon>
        <taxon>Dreissenoidea</taxon>
        <taxon>Dreissenidae</taxon>
        <taxon>Dreissena</taxon>
    </lineage>
</organism>
<protein>
    <submittedName>
        <fullName evidence="2">Uncharacterized protein</fullName>
    </submittedName>
</protein>
<dbReference type="AlphaFoldDB" id="A0A9D4EGV3"/>
<feature type="signal peptide" evidence="1">
    <location>
        <begin position="1"/>
        <end position="18"/>
    </location>
</feature>
<gene>
    <name evidence="2" type="ORF">DPMN_179348</name>
</gene>
<keyword evidence="1" id="KW-0732">Signal</keyword>
<evidence type="ECO:0000256" key="1">
    <source>
        <dbReference type="SAM" id="SignalP"/>
    </source>
</evidence>
<evidence type="ECO:0000313" key="3">
    <source>
        <dbReference type="Proteomes" id="UP000828390"/>
    </source>
</evidence>
<accession>A0A9D4EGV3</accession>
<keyword evidence="3" id="KW-1185">Reference proteome</keyword>
<sequence length="56" mass="5657">MDMHFVAVLASMVGTALVAPGVAVGFGKVVDTDQLVAPGTDMAKVVVVESVQEVVA</sequence>
<dbReference type="EMBL" id="JAIWYP010000009">
    <property type="protein sequence ID" value="KAH3777900.1"/>
    <property type="molecule type" value="Genomic_DNA"/>
</dbReference>
<feature type="chain" id="PRO_5039183028" evidence="1">
    <location>
        <begin position="19"/>
        <end position="56"/>
    </location>
</feature>
<evidence type="ECO:0000313" key="2">
    <source>
        <dbReference type="EMBL" id="KAH3777900.1"/>
    </source>
</evidence>
<comment type="caution">
    <text evidence="2">The sequence shown here is derived from an EMBL/GenBank/DDBJ whole genome shotgun (WGS) entry which is preliminary data.</text>
</comment>
<name>A0A9D4EGV3_DREPO</name>
<proteinExistence type="predicted"/>
<reference evidence="2" key="1">
    <citation type="journal article" date="2019" name="bioRxiv">
        <title>The Genome of the Zebra Mussel, Dreissena polymorpha: A Resource for Invasive Species Research.</title>
        <authorList>
            <person name="McCartney M.A."/>
            <person name="Auch B."/>
            <person name="Kono T."/>
            <person name="Mallez S."/>
            <person name="Zhang Y."/>
            <person name="Obille A."/>
            <person name="Becker A."/>
            <person name="Abrahante J.E."/>
            <person name="Garbe J."/>
            <person name="Badalamenti J.P."/>
            <person name="Herman A."/>
            <person name="Mangelson H."/>
            <person name="Liachko I."/>
            <person name="Sullivan S."/>
            <person name="Sone E.D."/>
            <person name="Koren S."/>
            <person name="Silverstein K.A.T."/>
            <person name="Beckman K.B."/>
            <person name="Gohl D.M."/>
        </authorList>
    </citation>
    <scope>NUCLEOTIDE SEQUENCE</scope>
    <source>
        <strain evidence="2">Duluth1</strain>
        <tissue evidence="2">Whole animal</tissue>
    </source>
</reference>
<dbReference type="Proteomes" id="UP000828390">
    <property type="component" value="Unassembled WGS sequence"/>
</dbReference>